<protein>
    <submittedName>
        <fullName evidence="1">Uncharacterized protein</fullName>
    </submittedName>
</protein>
<accession>A0A1A8F1X4</accession>
<evidence type="ECO:0000313" key="1">
    <source>
        <dbReference type="EMBL" id="SBQ53335.1"/>
    </source>
</evidence>
<organism evidence="1">
    <name type="scientific">Nothobranchius korthausae</name>
    <dbReference type="NCBI Taxonomy" id="1143690"/>
    <lineage>
        <taxon>Eukaryota</taxon>
        <taxon>Metazoa</taxon>
        <taxon>Chordata</taxon>
        <taxon>Craniata</taxon>
        <taxon>Vertebrata</taxon>
        <taxon>Euteleostomi</taxon>
        <taxon>Actinopterygii</taxon>
        <taxon>Neopterygii</taxon>
        <taxon>Teleostei</taxon>
        <taxon>Neoteleostei</taxon>
        <taxon>Acanthomorphata</taxon>
        <taxon>Ovalentaria</taxon>
        <taxon>Atherinomorphae</taxon>
        <taxon>Cyprinodontiformes</taxon>
        <taxon>Nothobranchiidae</taxon>
        <taxon>Nothobranchius</taxon>
    </lineage>
</organism>
<name>A0A1A8F1X4_9TELE</name>
<reference evidence="1" key="1">
    <citation type="submission" date="2016-05" db="EMBL/GenBank/DDBJ databases">
        <authorList>
            <person name="Lavstsen T."/>
            <person name="Jespersen J.S."/>
        </authorList>
    </citation>
    <scope>NUCLEOTIDE SEQUENCE</scope>
    <source>
        <tissue evidence="1">Brain</tissue>
    </source>
</reference>
<feature type="non-terminal residue" evidence="1">
    <location>
        <position position="1"/>
    </location>
</feature>
<dbReference type="EMBL" id="HAEB01006808">
    <property type="protein sequence ID" value="SBQ53335.1"/>
    <property type="molecule type" value="Transcribed_RNA"/>
</dbReference>
<gene>
    <name evidence="1" type="primary">Nfu_g_1_025062</name>
</gene>
<proteinExistence type="predicted"/>
<dbReference type="AlphaFoldDB" id="A0A1A8F1X4"/>
<reference evidence="1" key="2">
    <citation type="submission" date="2016-06" db="EMBL/GenBank/DDBJ databases">
        <title>The genome of a short-lived fish provides insights into sex chromosome evolution and the genetic control of aging.</title>
        <authorList>
            <person name="Reichwald K."/>
            <person name="Felder M."/>
            <person name="Petzold A."/>
            <person name="Koch P."/>
            <person name="Groth M."/>
            <person name="Platzer M."/>
        </authorList>
    </citation>
    <scope>NUCLEOTIDE SEQUENCE</scope>
    <source>
        <tissue evidence="1">Brain</tissue>
    </source>
</reference>
<sequence>AIRWVDTELVGTLLNVCLSRRAMTSLTRSFSVGCPGLRPTRQTQIMFHHQRQHHPWKDGR</sequence>